<keyword evidence="5" id="KW-0325">Glycoprotein</keyword>
<feature type="non-terminal residue" evidence="6">
    <location>
        <position position="1"/>
    </location>
</feature>
<proteinExistence type="predicted"/>
<dbReference type="EMBL" id="CAJVCH010536248">
    <property type="protein sequence ID" value="CAG7825432.1"/>
    <property type="molecule type" value="Genomic_DNA"/>
</dbReference>
<keyword evidence="2" id="KW-0645">Protease</keyword>
<dbReference type="Pfam" id="PF00450">
    <property type="entry name" value="Peptidase_S10"/>
    <property type="match status" value="1"/>
</dbReference>
<dbReference type="OrthoDB" id="443318at2759"/>
<accession>A0A8J2PDZ6</accession>
<evidence type="ECO:0000313" key="6">
    <source>
        <dbReference type="EMBL" id="CAG7825432.1"/>
    </source>
</evidence>
<dbReference type="GO" id="GO:0006508">
    <property type="term" value="P:proteolysis"/>
    <property type="evidence" value="ECO:0007669"/>
    <property type="project" value="UniProtKB-KW"/>
</dbReference>
<gene>
    <name evidence="6" type="ORF">AFUS01_LOCUS35540</name>
</gene>
<protein>
    <submittedName>
        <fullName evidence="6">Uncharacterized protein</fullName>
    </submittedName>
</protein>
<dbReference type="InterPro" id="IPR001563">
    <property type="entry name" value="Peptidase_S10"/>
</dbReference>
<comment type="caution">
    <text evidence="6">The sequence shown here is derived from an EMBL/GenBank/DDBJ whole genome shotgun (WGS) entry which is preliminary data.</text>
</comment>
<evidence type="ECO:0000256" key="1">
    <source>
        <dbReference type="ARBA" id="ARBA00022645"/>
    </source>
</evidence>
<name>A0A8J2PDZ6_9HEXA</name>
<dbReference type="GO" id="GO:0004185">
    <property type="term" value="F:serine-type carboxypeptidase activity"/>
    <property type="evidence" value="ECO:0007669"/>
    <property type="project" value="InterPro"/>
</dbReference>
<evidence type="ECO:0000256" key="4">
    <source>
        <dbReference type="ARBA" id="ARBA00022801"/>
    </source>
</evidence>
<keyword evidence="7" id="KW-1185">Reference proteome</keyword>
<keyword evidence="4" id="KW-0378">Hydrolase</keyword>
<evidence type="ECO:0000313" key="7">
    <source>
        <dbReference type="Proteomes" id="UP000708208"/>
    </source>
</evidence>
<keyword evidence="1" id="KW-0121">Carboxypeptidase</keyword>
<dbReference type="AlphaFoldDB" id="A0A8J2PDZ6"/>
<organism evidence="6 7">
    <name type="scientific">Allacma fusca</name>
    <dbReference type="NCBI Taxonomy" id="39272"/>
    <lineage>
        <taxon>Eukaryota</taxon>
        <taxon>Metazoa</taxon>
        <taxon>Ecdysozoa</taxon>
        <taxon>Arthropoda</taxon>
        <taxon>Hexapoda</taxon>
        <taxon>Collembola</taxon>
        <taxon>Symphypleona</taxon>
        <taxon>Sminthuridae</taxon>
        <taxon>Allacma</taxon>
    </lineage>
</organism>
<dbReference type="PANTHER" id="PTHR11802">
    <property type="entry name" value="SERINE PROTEASE FAMILY S10 SERINE CARBOXYPEPTIDASE"/>
    <property type="match status" value="1"/>
</dbReference>
<dbReference type="PANTHER" id="PTHR11802:SF472">
    <property type="entry name" value="SERINE CARBOXYPEPTIDASE CPVL-RELATED"/>
    <property type="match status" value="1"/>
</dbReference>
<evidence type="ECO:0000256" key="2">
    <source>
        <dbReference type="ARBA" id="ARBA00022670"/>
    </source>
</evidence>
<evidence type="ECO:0000256" key="5">
    <source>
        <dbReference type="ARBA" id="ARBA00023180"/>
    </source>
</evidence>
<dbReference type="Proteomes" id="UP000708208">
    <property type="component" value="Unassembled WGS sequence"/>
</dbReference>
<reference evidence="6" key="1">
    <citation type="submission" date="2021-06" db="EMBL/GenBank/DDBJ databases">
        <authorList>
            <person name="Hodson N. C."/>
            <person name="Mongue J. A."/>
            <person name="Jaron S. K."/>
        </authorList>
    </citation>
    <scope>NUCLEOTIDE SEQUENCE</scope>
</reference>
<keyword evidence="3" id="KW-0732">Signal</keyword>
<sequence length="103" mass="11821">MSTISIFVHVGFSLTDKEEGYAKNKEDEAAELYEALQQFFTLFHEYRKREFFIAGELVAVQHVPQIVNKIESGIEKNPDLQINLKGVIFGSPLFHTDKQTRFG</sequence>
<evidence type="ECO:0000256" key="3">
    <source>
        <dbReference type="ARBA" id="ARBA00022729"/>
    </source>
</evidence>